<dbReference type="Proteomes" id="UP000321960">
    <property type="component" value="Unassembled WGS sequence"/>
</dbReference>
<reference evidence="2" key="1">
    <citation type="journal article" date="2014" name="Int. J. Syst. Evol. Microbiol.">
        <title>Complete genome of a new Firmicutes species belonging to the dominant human colonic microbiota ('Ruminococcus bicirculans') reveals two chromosomes and a selective capacity to utilize plant glucans.</title>
        <authorList>
            <consortium name="NISC Comparative Sequencing Program"/>
            <person name="Wegmann U."/>
            <person name="Louis P."/>
            <person name="Goesmann A."/>
            <person name="Henrissat B."/>
            <person name="Duncan S.H."/>
            <person name="Flint H.J."/>
        </authorList>
    </citation>
    <scope>NUCLEOTIDE SEQUENCE</scope>
    <source>
        <strain evidence="2">NBRC 107715</strain>
    </source>
</reference>
<name>A0A512JBT7_9HYPH</name>
<protein>
    <recommendedName>
        <fullName evidence="5">ATP-grasp domain-containing protein</fullName>
    </recommendedName>
</protein>
<accession>A0A512JBT7</accession>
<evidence type="ECO:0000313" key="3">
    <source>
        <dbReference type="Proteomes" id="UP000321960"/>
    </source>
</evidence>
<evidence type="ECO:0000313" key="4">
    <source>
        <dbReference type="Proteomes" id="UP001156856"/>
    </source>
</evidence>
<dbReference type="AlphaFoldDB" id="A0A512JBT7"/>
<evidence type="ECO:0000313" key="1">
    <source>
        <dbReference type="EMBL" id="GEP07371.1"/>
    </source>
</evidence>
<dbReference type="SUPFAM" id="SSF56059">
    <property type="entry name" value="Glutathione synthetase ATP-binding domain-like"/>
    <property type="match status" value="1"/>
</dbReference>
<gene>
    <name evidence="2" type="ORF">GCM10007888_28620</name>
    <name evidence="1" type="ORF">MOX02_54090</name>
</gene>
<dbReference type="EMBL" id="BSPK01000039">
    <property type="protein sequence ID" value="GLS64481.1"/>
    <property type="molecule type" value="Genomic_DNA"/>
</dbReference>
<dbReference type="EMBL" id="BJZU01000150">
    <property type="protein sequence ID" value="GEP07371.1"/>
    <property type="molecule type" value="Genomic_DNA"/>
</dbReference>
<evidence type="ECO:0008006" key="5">
    <source>
        <dbReference type="Google" id="ProtNLM"/>
    </source>
</evidence>
<dbReference type="Gene3D" id="3.30.470.20">
    <property type="entry name" value="ATP-grasp fold, B domain"/>
    <property type="match status" value="1"/>
</dbReference>
<dbReference type="Proteomes" id="UP001156856">
    <property type="component" value="Unassembled WGS sequence"/>
</dbReference>
<reference evidence="1 3" key="3">
    <citation type="submission" date="2019-07" db="EMBL/GenBank/DDBJ databases">
        <title>Whole genome shotgun sequence of Methylobacterium oxalidis NBRC 107715.</title>
        <authorList>
            <person name="Hosoyama A."/>
            <person name="Uohara A."/>
            <person name="Ohji S."/>
            <person name="Ichikawa N."/>
        </authorList>
    </citation>
    <scope>NUCLEOTIDE SEQUENCE [LARGE SCALE GENOMIC DNA]</scope>
    <source>
        <strain evidence="1 3">NBRC 107715</strain>
    </source>
</reference>
<dbReference type="InterPro" id="IPR029465">
    <property type="entry name" value="ATPgrasp_TupA"/>
</dbReference>
<reference evidence="4" key="2">
    <citation type="journal article" date="2019" name="Int. J. Syst. Evol. Microbiol.">
        <title>The Global Catalogue of Microorganisms (GCM) 10K type strain sequencing project: providing services to taxonomists for standard genome sequencing and annotation.</title>
        <authorList>
            <consortium name="The Broad Institute Genomics Platform"/>
            <consortium name="The Broad Institute Genome Sequencing Center for Infectious Disease"/>
            <person name="Wu L."/>
            <person name="Ma J."/>
        </authorList>
    </citation>
    <scope>NUCLEOTIDE SEQUENCE [LARGE SCALE GENOMIC DNA]</scope>
    <source>
        <strain evidence="4">NBRC 107715</strain>
    </source>
</reference>
<proteinExistence type="predicted"/>
<comment type="caution">
    <text evidence="1">The sequence shown here is derived from an EMBL/GenBank/DDBJ whole genome shotgun (WGS) entry which is preliminary data.</text>
</comment>
<dbReference type="Pfam" id="PF14305">
    <property type="entry name" value="ATPgrasp_TupA"/>
    <property type="match status" value="1"/>
</dbReference>
<reference evidence="2" key="4">
    <citation type="submission" date="2023-01" db="EMBL/GenBank/DDBJ databases">
        <title>Draft genome sequence of Methylobacterium oxalidis strain NBRC 107715.</title>
        <authorList>
            <person name="Sun Q."/>
            <person name="Mori K."/>
        </authorList>
    </citation>
    <scope>NUCLEOTIDE SEQUENCE</scope>
    <source>
        <strain evidence="2">NBRC 107715</strain>
    </source>
</reference>
<dbReference type="RefSeq" id="WP_147028834.1">
    <property type="nucleotide sequence ID" value="NZ_BJZU01000150.1"/>
</dbReference>
<sequence length="270" mass="31323">MGWVAFQKERVEGREKHVPWFVGDKTAAYDFAKKHGVQVPHIYRLFDRPVEFRDEDFPDRFVVKPKGLHSTKGVMVLRRLSQGRYFDSMRQMEITESDIRKQQEELYEENRFKGSYKLIVEEKLVGENNEDQIPYDYKLYMFQGENGLTIQYDRNTKPPTGAWFGPNWSELNPLTSLESEWKVLRCGLPTRPRCSDKMLADAAKLSLALPTPFVSVDMYATSRGPVLGELTLAPGGPYYGKQYRFKDHLDNALGAAWERATERLRLRADV</sequence>
<evidence type="ECO:0000313" key="2">
    <source>
        <dbReference type="EMBL" id="GLS64481.1"/>
    </source>
</evidence>
<keyword evidence="4" id="KW-1185">Reference proteome</keyword>
<organism evidence="1 3">
    <name type="scientific">Methylobacterium oxalidis</name>
    <dbReference type="NCBI Taxonomy" id="944322"/>
    <lineage>
        <taxon>Bacteria</taxon>
        <taxon>Pseudomonadati</taxon>
        <taxon>Pseudomonadota</taxon>
        <taxon>Alphaproteobacteria</taxon>
        <taxon>Hyphomicrobiales</taxon>
        <taxon>Methylobacteriaceae</taxon>
        <taxon>Methylobacterium</taxon>
    </lineage>
</organism>
<dbReference type="OrthoDB" id="9791827at2"/>